<proteinExistence type="predicted"/>
<dbReference type="EMBL" id="JAUEDM010000006">
    <property type="protein sequence ID" value="KAK3315661.1"/>
    <property type="molecule type" value="Genomic_DNA"/>
</dbReference>
<reference evidence="3" key="1">
    <citation type="journal article" date="2023" name="Mol. Phylogenet. Evol.">
        <title>Genome-scale phylogeny and comparative genomics of the fungal order Sordariales.</title>
        <authorList>
            <person name="Hensen N."/>
            <person name="Bonometti L."/>
            <person name="Westerberg I."/>
            <person name="Brannstrom I.O."/>
            <person name="Guillou S."/>
            <person name="Cros-Aarteil S."/>
            <person name="Calhoun S."/>
            <person name="Haridas S."/>
            <person name="Kuo A."/>
            <person name="Mondo S."/>
            <person name="Pangilinan J."/>
            <person name="Riley R."/>
            <person name="LaButti K."/>
            <person name="Andreopoulos B."/>
            <person name="Lipzen A."/>
            <person name="Chen C."/>
            <person name="Yan M."/>
            <person name="Daum C."/>
            <person name="Ng V."/>
            <person name="Clum A."/>
            <person name="Steindorff A."/>
            <person name="Ohm R.A."/>
            <person name="Martin F."/>
            <person name="Silar P."/>
            <person name="Natvig D.O."/>
            <person name="Lalanne C."/>
            <person name="Gautier V."/>
            <person name="Ament-Velasquez S.L."/>
            <person name="Kruys A."/>
            <person name="Hutchinson M.I."/>
            <person name="Powell A.J."/>
            <person name="Barry K."/>
            <person name="Miller A.N."/>
            <person name="Grigoriev I.V."/>
            <person name="Debuchy R."/>
            <person name="Gladieux P."/>
            <person name="Hiltunen Thoren M."/>
            <person name="Johannesson H."/>
        </authorList>
    </citation>
    <scope>NUCLEOTIDE SEQUENCE</scope>
    <source>
        <strain evidence="3">CBS 118394</strain>
    </source>
</reference>
<dbReference type="InterPro" id="IPR018712">
    <property type="entry name" value="Tle1-like_cat"/>
</dbReference>
<sequence length="371" mass="41463">MVGWGEQDETADQRRDPSLLPCPRRRGWLSTDRILRQRVGNGTSAVSQVIDGASGRGISAKIRSAYSFLSHNYNFDGGRDEICPAAFISDAGVLQKQHLYYLRGLFTLWSLRTMRGGERTFQKEREGLEGLGLLHEVHITACAVWDTVSSLGGVLQLPSRPLSFVGKTVPARVRHAFHALALDERRSSFRPVVWEVPAVTGLTTPPSWYWRLLGRGLRAAYLRLPSPSQSEVHFTVRLAMADDANSSRLLRSWSTAWINTSATAQARVQWRTTQTTGNGIDHGVPPATTQGVTATTLMEHTLVENHEEYRILSVWSREIFPPFRTDRAARLALHLDAVEAPGTEPALNKFIQLIRQNLDFQGGRLARQALY</sequence>
<keyword evidence="4" id="KW-1185">Reference proteome</keyword>
<reference evidence="3" key="2">
    <citation type="submission" date="2023-06" db="EMBL/GenBank/DDBJ databases">
        <authorList>
            <consortium name="Lawrence Berkeley National Laboratory"/>
            <person name="Haridas S."/>
            <person name="Hensen N."/>
            <person name="Bonometti L."/>
            <person name="Westerberg I."/>
            <person name="Brannstrom I.O."/>
            <person name="Guillou S."/>
            <person name="Cros-Aarteil S."/>
            <person name="Calhoun S."/>
            <person name="Kuo A."/>
            <person name="Mondo S."/>
            <person name="Pangilinan J."/>
            <person name="Riley R."/>
            <person name="Labutti K."/>
            <person name="Andreopoulos B."/>
            <person name="Lipzen A."/>
            <person name="Chen C."/>
            <person name="Yanf M."/>
            <person name="Daum C."/>
            <person name="Ng V."/>
            <person name="Clum A."/>
            <person name="Steindorff A."/>
            <person name="Ohm R."/>
            <person name="Martin F."/>
            <person name="Silar P."/>
            <person name="Natvig D."/>
            <person name="Lalanne C."/>
            <person name="Gautier V."/>
            <person name="Ament-Velasquez S.L."/>
            <person name="Kruys A."/>
            <person name="Hutchinson M.I."/>
            <person name="Powell A.J."/>
            <person name="Barry K."/>
            <person name="Miller A.N."/>
            <person name="Grigoriev I.V."/>
            <person name="Debuchy R."/>
            <person name="Gladieux P."/>
            <person name="Thoren M.H."/>
            <person name="Johannesson H."/>
        </authorList>
    </citation>
    <scope>NUCLEOTIDE SEQUENCE</scope>
    <source>
        <strain evidence="3">CBS 118394</strain>
    </source>
</reference>
<organism evidence="3 4">
    <name type="scientific">Apodospora peruviana</name>
    <dbReference type="NCBI Taxonomy" id="516989"/>
    <lineage>
        <taxon>Eukaryota</taxon>
        <taxon>Fungi</taxon>
        <taxon>Dikarya</taxon>
        <taxon>Ascomycota</taxon>
        <taxon>Pezizomycotina</taxon>
        <taxon>Sordariomycetes</taxon>
        <taxon>Sordariomycetidae</taxon>
        <taxon>Sordariales</taxon>
        <taxon>Lasiosphaeriaceae</taxon>
        <taxon>Apodospora</taxon>
    </lineage>
</organism>
<dbReference type="PANTHER" id="PTHR33840:SF1">
    <property type="entry name" value="TLE1 PHOSPHOLIPASE DOMAIN-CONTAINING PROTEIN"/>
    <property type="match status" value="1"/>
</dbReference>
<dbReference type="PANTHER" id="PTHR33840">
    <property type="match status" value="1"/>
</dbReference>
<name>A0AAE0M1D5_9PEZI</name>
<gene>
    <name evidence="3" type="ORF">B0H66DRAFT_628888</name>
</gene>
<feature type="region of interest" description="Disordered" evidence="1">
    <location>
        <begin position="1"/>
        <end position="24"/>
    </location>
</feature>
<dbReference type="Proteomes" id="UP001283341">
    <property type="component" value="Unassembled WGS sequence"/>
</dbReference>
<protein>
    <recommendedName>
        <fullName evidence="2">T6SS Phospholipase effector Tle1-like catalytic domain-containing protein</fullName>
    </recommendedName>
</protein>
<comment type="caution">
    <text evidence="3">The sequence shown here is derived from an EMBL/GenBank/DDBJ whole genome shotgun (WGS) entry which is preliminary data.</text>
</comment>
<dbReference type="Pfam" id="PF09994">
    <property type="entry name" value="T6SS_Tle1-like_cat"/>
    <property type="match status" value="1"/>
</dbReference>
<accession>A0AAE0M1D5</accession>
<evidence type="ECO:0000313" key="3">
    <source>
        <dbReference type="EMBL" id="KAK3315661.1"/>
    </source>
</evidence>
<evidence type="ECO:0000256" key="1">
    <source>
        <dbReference type="SAM" id="MobiDB-lite"/>
    </source>
</evidence>
<evidence type="ECO:0000259" key="2">
    <source>
        <dbReference type="Pfam" id="PF09994"/>
    </source>
</evidence>
<dbReference type="AlphaFoldDB" id="A0AAE0M1D5"/>
<evidence type="ECO:0000313" key="4">
    <source>
        <dbReference type="Proteomes" id="UP001283341"/>
    </source>
</evidence>
<feature type="compositionally biased region" description="Acidic residues" evidence="1">
    <location>
        <begin position="1"/>
        <end position="10"/>
    </location>
</feature>
<feature type="domain" description="T6SS Phospholipase effector Tle1-like catalytic" evidence="2">
    <location>
        <begin position="42"/>
        <end position="198"/>
    </location>
</feature>